<evidence type="ECO:0000313" key="3">
    <source>
        <dbReference type="Proteomes" id="UP001419910"/>
    </source>
</evidence>
<accession>A0ABU9Y5T0</accession>
<organism evidence="2 3">
    <name type="scientific">Sphingomonas oligophenolica</name>
    <dbReference type="NCBI Taxonomy" id="301154"/>
    <lineage>
        <taxon>Bacteria</taxon>
        <taxon>Pseudomonadati</taxon>
        <taxon>Pseudomonadota</taxon>
        <taxon>Alphaproteobacteria</taxon>
        <taxon>Sphingomonadales</taxon>
        <taxon>Sphingomonadaceae</taxon>
        <taxon>Sphingomonas</taxon>
    </lineage>
</organism>
<dbReference type="PANTHER" id="PTHR40688:SF2">
    <property type="entry name" value="RIBBON-HELIX-HELIX PROTEIN COPG DOMAIN-CONTAINING PROTEIN"/>
    <property type="match status" value="1"/>
</dbReference>
<dbReference type="EMBL" id="JBDIME010000015">
    <property type="protein sequence ID" value="MEN2791168.1"/>
    <property type="molecule type" value="Genomic_DNA"/>
</dbReference>
<dbReference type="SUPFAM" id="SSF47598">
    <property type="entry name" value="Ribbon-helix-helix"/>
    <property type="match status" value="1"/>
</dbReference>
<name>A0ABU9Y5T0_9SPHN</name>
<dbReference type="RefSeq" id="WP_343887531.1">
    <property type="nucleotide sequence ID" value="NZ_BAAAEH010000003.1"/>
</dbReference>
<dbReference type="InterPro" id="IPR010985">
    <property type="entry name" value="Ribbon_hlx_hlx"/>
</dbReference>
<protein>
    <submittedName>
        <fullName evidence="2">Ribbon-helix-helix protein, CopG family</fullName>
    </submittedName>
</protein>
<dbReference type="InterPro" id="IPR013321">
    <property type="entry name" value="Arc_rbn_hlx_hlx"/>
</dbReference>
<dbReference type="InterPro" id="IPR052991">
    <property type="entry name" value="Non-func_TypeII_TA_Antitoxin"/>
</dbReference>
<gene>
    <name evidence="2" type="ORF">ABC974_16155</name>
</gene>
<evidence type="ECO:0000313" key="2">
    <source>
        <dbReference type="EMBL" id="MEN2791168.1"/>
    </source>
</evidence>
<dbReference type="PANTHER" id="PTHR40688">
    <property type="match status" value="1"/>
</dbReference>
<evidence type="ECO:0000259" key="1">
    <source>
        <dbReference type="Pfam" id="PF01402"/>
    </source>
</evidence>
<dbReference type="Gene3D" id="1.10.1220.10">
    <property type="entry name" value="Met repressor-like"/>
    <property type="match status" value="1"/>
</dbReference>
<dbReference type="Pfam" id="PF01402">
    <property type="entry name" value="RHH_1"/>
    <property type="match status" value="1"/>
</dbReference>
<dbReference type="Proteomes" id="UP001419910">
    <property type="component" value="Unassembled WGS sequence"/>
</dbReference>
<dbReference type="InterPro" id="IPR002145">
    <property type="entry name" value="CopG"/>
</dbReference>
<feature type="domain" description="Ribbon-helix-helix protein CopG" evidence="1">
    <location>
        <begin position="6"/>
        <end position="45"/>
    </location>
</feature>
<keyword evidence="3" id="KW-1185">Reference proteome</keyword>
<comment type="caution">
    <text evidence="2">The sequence shown here is derived from an EMBL/GenBank/DDBJ whole genome shotgun (WGS) entry which is preliminary data.</text>
</comment>
<proteinExistence type="predicted"/>
<reference evidence="2 3" key="1">
    <citation type="submission" date="2024-05" db="EMBL/GenBank/DDBJ databases">
        <authorList>
            <person name="Liu Q."/>
            <person name="Xin Y.-H."/>
        </authorList>
    </citation>
    <scope>NUCLEOTIDE SEQUENCE [LARGE SCALE GENOMIC DNA]</scope>
    <source>
        <strain evidence="2 3">CGMCC 1.10181</strain>
    </source>
</reference>
<sequence>MSKTAVITARVDEATLQSLDALAESQERSRAWLVAKAIQRYVKEETEFHSFIKEGEDAIDRGDYLTHEEMIADIKSWKLGRKRVA</sequence>
<dbReference type="CDD" id="cd22233">
    <property type="entry name" value="RHH_CopAso-like"/>
    <property type="match status" value="1"/>
</dbReference>